<reference evidence="3" key="2">
    <citation type="submission" date="2020-10" db="UniProtKB">
        <authorList>
            <consortium name="WormBaseParasite"/>
        </authorList>
    </citation>
    <scope>IDENTIFICATION</scope>
</reference>
<proteinExistence type="predicted"/>
<accession>A0A7E4VPA4</accession>
<protein>
    <submittedName>
        <fullName evidence="3">Ovule protein</fullName>
    </submittedName>
</protein>
<reference evidence="2" key="1">
    <citation type="journal article" date="2013" name="Genetics">
        <title>The draft genome and transcriptome of Panagrellus redivivus are shaped by the harsh demands of a free-living lifestyle.</title>
        <authorList>
            <person name="Srinivasan J."/>
            <person name="Dillman A.R."/>
            <person name="Macchietto M.G."/>
            <person name="Heikkinen L."/>
            <person name="Lakso M."/>
            <person name="Fracchia K.M."/>
            <person name="Antoshechkin I."/>
            <person name="Mortazavi A."/>
            <person name="Wong G."/>
            <person name="Sternberg P.W."/>
        </authorList>
    </citation>
    <scope>NUCLEOTIDE SEQUENCE [LARGE SCALE GENOMIC DNA]</scope>
    <source>
        <strain evidence="2">MT8872</strain>
    </source>
</reference>
<sequence>MPMVSSGHVSPISGAPGAMLTNVGPERRQSFEPSNCPNPSPASLLHHHLSSETPKNAFIIAKSSKLSKIANKE</sequence>
<dbReference type="WBParaSite" id="Pan_g23312.t1">
    <property type="protein sequence ID" value="Pan_g23312.t1"/>
    <property type="gene ID" value="Pan_g23312"/>
</dbReference>
<feature type="region of interest" description="Disordered" evidence="1">
    <location>
        <begin position="1"/>
        <end position="47"/>
    </location>
</feature>
<evidence type="ECO:0000313" key="2">
    <source>
        <dbReference type="Proteomes" id="UP000492821"/>
    </source>
</evidence>
<dbReference type="AlphaFoldDB" id="A0A7E4VPA4"/>
<dbReference type="Proteomes" id="UP000492821">
    <property type="component" value="Unassembled WGS sequence"/>
</dbReference>
<name>A0A7E4VPA4_PANRE</name>
<keyword evidence="2" id="KW-1185">Reference proteome</keyword>
<organism evidence="2 3">
    <name type="scientific">Panagrellus redivivus</name>
    <name type="common">Microworm</name>
    <dbReference type="NCBI Taxonomy" id="6233"/>
    <lineage>
        <taxon>Eukaryota</taxon>
        <taxon>Metazoa</taxon>
        <taxon>Ecdysozoa</taxon>
        <taxon>Nematoda</taxon>
        <taxon>Chromadorea</taxon>
        <taxon>Rhabditida</taxon>
        <taxon>Tylenchina</taxon>
        <taxon>Panagrolaimomorpha</taxon>
        <taxon>Panagrolaimoidea</taxon>
        <taxon>Panagrolaimidae</taxon>
        <taxon>Panagrellus</taxon>
    </lineage>
</organism>
<evidence type="ECO:0000313" key="3">
    <source>
        <dbReference type="WBParaSite" id="Pan_g23312.t1"/>
    </source>
</evidence>
<evidence type="ECO:0000256" key="1">
    <source>
        <dbReference type="SAM" id="MobiDB-lite"/>
    </source>
</evidence>